<evidence type="ECO:0000256" key="11">
    <source>
        <dbReference type="ARBA" id="ARBA00023053"/>
    </source>
</evidence>
<evidence type="ECO:0000256" key="4">
    <source>
        <dbReference type="ARBA" id="ARBA00022475"/>
    </source>
</evidence>
<comment type="subcellular location">
    <subcellularLocation>
        <location evidence="1">Apical cell membrane</location>
        <topology evidence="1">Single-pass type II membrane protein</topology>
    </subcellularLocation>
    <subcellularLocation>
        <location evidence="18">Basolateral cell membrane</location>
        <topology evidence="18">Single-pass type II membrane protein</topology>
    </subcellularLocation>
    <subcellularLocation>
        <location evidence="20">Membrane</location>
    </subcellularLocation>
</comment>
<dbReference type="GO" id="GO:0006883">
    <property type="term" value="P:intracellular sodium ion homeostasis"/>
    <property type="evidence" value="ECO:0000318"/>
    <property type="project" value="GO_Central"/>
</dbReference>
<dbReference type="OMA" id="PNVAFYP"/>
<dbReference type="InterPro" id="IPR000402">
    <property type="entry name" value="Na/K_ATPase_sub_beta"/>
</dbReference>
<dbReference type="InterPro" id="IPR038702">
    <property type="entry name" value="Na/K_ATPase_sub_beta_sf"/>
</dbReference>
<dbReference type="Proteomes" id="UP000002494">
    <property type="component" value="Chromosome 8"/>
</dbReference>
<evidence type="ECO:0000256" key="7">
    <source>
        <dbReference type="ARBA" id="ARBA00022692"/>
    </source>
</evidence>
<evidence type="ECO:0000256" key="19">
    <source>
        <dbReference type="ARBA" id="ARBA00038625"/>
    </source>
</evidence>
<dbReference type="NCBIfam" id="TIGR01107">
    <property type="entry name" value="Na_K_ATPase_bet"/>
    <property type="match status" value="1"/>
</dbReference>
<evidence type="ECO:0000256" key="13">
    <source>
        <dbReference type="ARBA" id="ARBA00023136"/>
    </source>
</evidence>
<dbReference type="GO" id="GO:1990573">
    <property type="term" value="P:potassium ion import across plasma membrane"/>
    <property type="evidence" value="ECO:0000318"/>
    <property type="project" value="GO_Central"/>
</dbReference>
<accession>A0A8I6AFS5</accession>
<keyword evidence="12 20" id="KW-0406">Ion transport</keyword>
<comment type="similarity">
    <text evidence="2 20">Belongs to the X(+)/potassium ATPases subunit beta family.</text>
</comment>
<keyword evidence="15" id="KW-0325">Glycoprotein</keyword>
<dbReference type="PANTHER" id="PTHR11523">
    <property type="entry name" value="SODIUM/POTASSIUM-DEPENDENT ATPASE BETA SUBUNIT"/>
    <property type="match status" value="1"/>
</dbReference>
<keyword evidence="10 20" id="KW-1133">Transmembrane helix</keyword>
<evidence type="ECO:0000256" key="15">
    <source>
        <dbReference type="ARBA" id="ARBA00023180"/>
    </source>
</evidence>
<dbReference type="PANTHER" id="PTHR11523:SF47">
    <property type="entry name" value="SODIUM_POTASSIUM-TRANSPORTING ATPASE SUBUNIT BETA-3"/>
    <property type="match status" value="1"/>
</dbReference>
<proteinExistence type="inferred from homology"/>
<reference evidence="21" key="3">
    <citation type="submission" date="2025-09" db="UniProtKB">
        <authorList>
            <consortium name="Ensembl"/>
        </authorList>
    </citation>
    <scope>IDENTIFICATION</scope>
    <source>
        <strain evidence="21">Brown Norway</strain>
    </source>
</reference>
<evidence type="ECO:0000256" key="3">
    <source>
        <dbReference type="ARBA" id="ARBA00022448"/>
    </source>
</evidence>
<keyword evidence="4" id="KW-1003">Cell membrane</keyword>
<reference evidence="21" key="2">
    <citation type="submission" date="2025-08" db="UniProtKB">
        <authorList>
            <consortium name="Ensembl"/>
        </authorList>
    </citation>
    <scope>IDENTIFICATION</scope>
    <source>
        <strain evidence="21">Brown Norway</strain>
    </source>
</reference>
<dbReference type="Gene3D" id="2.60.40.1660">
    <property type="entry name" value="Na, k-atpase alpha subunit"/>
    <property type="match status" value="1"/>
</dbReference>
<evidence type="ECO:0000256" key="17">
    <source>
        <dbReference type="ARBA" id="ARBA00037667"/>
    </source>
</evidence>
<keyword evidence="3 20" id="KW-0813">Transport</keyword>
<keyword evidence="22" id="KW-1185">Reference proteome</keyword>
<evidence type="ECO:0000256" key="10">
    <source>
        <dbReference type="ARBA" id="ARBA00022989"/>
    </source>
</evidence>
<dbReference type="GeneTree" id="ENSGT01030000234579"/>
<dbReference type="GO" id="GO:0001671">
    <property type="term" value="F:ATPase activator activity"/>
    <property type="evidence" value="ECO:0000318"/>
    <property type="project" value="GO_Central"/>
</dbReference>
<comment type="function">
    <text evidence="17">This is the non-catalytic component of the active enzyme, which catalyzes the hydrolysis of ATP coupled with the exchange of Na(+) and K(+) ions across the plasma membrane. The exact function of the beta-3 subunit is not known.</text>
</comment>
<evidence type="ECO:0000256" key="1">
    <source>
        <dbReference type="ARBA" id="ARBA00004655"/>
    </source>
</evidence>
<sequence>MTKTEKKSFHRSLAEWKLFIYNPTTKSPTPYLVFYGFLAALFIFTMWAMLQTMNDEVSKYRDQIPSPGLMVFPKPPTALDYTYSMSDPHTYKKFVEDVKNFLKPYSVEEQKNLTDCPGGTLFHQEGPDYSACQFPVSLLQECSGVNDSNFGYSKGQPCVLVKMNRIIEFVPDGAPYITCITKEENIANIVTIFHIMGKKRHVGYRQPLVAVQVIFGTDATKKEVTIECQIDGTRNLKNKNECDKFLGRVSFKVIAHA</sequence>
<dbReference type="RGD" id="15003531">
    <property type="gene designation" value="AABR07070238.1"/>
</dbReference>
<evidence type="ECO:0000256" key="14">
    <source>
        <dbReference type="ARBA" id="ARBA00023157"/>
    </source>
</evidence>
<dbReference type="GO" id="GO:0005890">
    <property type="term" value="C:sodium:potassium-exchanging ATPase complex"/>
    <property type="evidence" value="ECO:0000318"/>
    <property type="project" value="GO_Central"/>
</dbReference>
<evidence type="ECO:0000256" key="18">
    <source>
        <dbReference type="ARBA" id="ARBA00037810"/>
    </source>
</evidence>
<dbReference type="GO" id="GO:0030007">
    <property type="term" value="P:intracellular potassium ion homeostasis"/>
    <property type="evidence" value="ECO:0000318"/>
    <property type="project" value="GO_Central"/>
</dbReference>
<organism evidence="21 22">
    <name type="scientific">Rattus norvegicus</name>
    <name type="common">Rat</name>
    <dbReference type="NCBI Taxonomy" id="10116"/>
    <lineage>
        <taxon>Eukaryota</taxon>
        <taxon>Metazoa</taxon>
        <taxon>Chordata</taxon>
        <taxon>Craniata</taxon>
        <taxon>Vertebrata</taxon>
        <taxon>Euteleostomi</taxon>
        <taxon>Mammalia</taxon>
        <taxon>Eutheria</taxon>
        <taxon>Euarchontoglires</taxon>
        <taxon>Glires</taxon>
        <taxon>Rodentia</taxon>
        <taxon>Myomorpha</taxon>
        <taxon>Muroidea</taxon>
        <taxon>Muridae</taxon>
        <taxon>Murinae</taxon>
        <taxon>Rattus</taxon>
    </lineage>
</organism>
<gene>
    <name evidence="23" type="primary">Atp1b3</name>
    <name evidence="21" type="synonym">AABR07070238.1</name>
</gene>
<evidence type="ECO:0000256" key="5">
    <source>
        <dbReference type="ARBA" id="ARBA00022538"/>
    </source>
</evidence>
<dbReference type="Pfam" id="PF00287">
    <property type="entry name" value="Na_K-ATPase"/>
    <property type="match status" value="1"/>
</dbReference>
<keyword evidence="16" id="KW-0739">Sodium transport</keyword>
<dbReference type="GO" id="GO:0036376">
    <property type="term" value="P:sodium ion export across plasma membrane"/>
    <property type="evidence" value="ECO:0000318"/>
    <property type="project" value="GO_Central"/>
</dbReference>
<keyword evidence="7 20" id="KW-0812">Transmembrane</keyword>
<evidence type="ECO:0000256" key="20">
    <source>
        <dbReference type="RuleBase" id="RU362099"/>
    </source>
</evidence>
<protein>
    <recommendedName>
        <fullName evidence="20">Sodium/potassium-transporting ATPase subunit beta</fullName>
    </recommendedName>
</protein>
<dbReference type="RGD" id="2172">
    <property type="gene designation" value="Atp1b3"/>
</dbReference>
<name>A0A8I6AFS5_RAT</name>
<keyword evidence="9" id="KW-0735">Signal-anchor</keyword>
<dbReference type="GO" id="GO:0016324">
    <property type="term" value="C:apical plasma membrane"/>
    <property type="evidence" value="ECO:0007669"/>
    <property type="project" value="UniProtKB-SubCell"/>
</dbReference>
<keyword evidence="14" id="KW-1015">Disulfide bond</keyword>
<dbReference type="AlphaFoldDB" id="A0A8I6AFS5"/>
<feature type="transmembrane region" description="Helical" evidence="20">
    <location>
        <begin position="31"/>
        <end position="50"/>
    </location>
</feature>
<evidence type="ECO:0000256" key="8">
    <source>
        <dbReference type="ARBA" id="ARBA00022958"/>
    </source>
</evidence>
<comment type="subunit">
    <text evidence="19">The sodium/potassium-transporting ATPase is composed of a catalytic alpha subunit, an auxiliary non-catalytic beta subunit and an additional regulatory subunit. Interacts with catalytic alpha subunit ATP12A.</text>
</comment>
<evidence type="ECO:0000313" key="23">
    <source>
        <dbReference type="RGD" id="2172"/>
    </source>
</evidence>
<evidence type="ECO:0000256" key="16">
    <source>
        <dbReference type="ARBA" id="ARBA00023201"/>
    </source>
</evidence>
<keyword evidence="6" id="KW-0740">Sodium/potassium transport</keyword>
<keyword evidence="8" id="KW-0630">Potassium</keyword>
<evidence type="ECO:0000313" key="22">
    <source>
        <dbReference type="Proteomes" id="UP000002494"/>
    </source>
</evidence>
<dbReference type="GO" id="GO:0016323">
    <property type="term" value="C:basolateral plasma membrane"/>
    <property type="evidence" value="ECO:0007669"/>
    <property type="project" value="UniProtKB-SubCell"/>
</dbReference>
<keyword evidence="13 20" id="KW-0472">Membrane</keyword>
<evidence type="ECO:0000256" key="9">
    <source>
        <dbReference type="ARBA" id="ARBA00022968"/>
    </source>
</evidence>
<reference evidence="21" key="1">
    <citation type="submission" date="2024-01" db="EMBL/GenBank/DDBJ databases">
        <title>GRCr8: a new rat reference genome assembly contstructed from accurate long reads and long range scaffolding.</title>
        <authorList>
            <person name="Doris P.A."/>
            <person name="Kalbfleisch T."/>
            <person name="Li K."/>
            <person name="Howe K."/>
            <person name="Wood J."/>
        </authorList>
    </citation>
    <scope>NUCLEOTIDE SEQUENCE [LARGE SCALE GENOMIC DNA]</scope>
    <source>
        <strain evidence="21">Brown Norway</strain>
    </source>
</reference>
<keyword evidence="11" id="KW-0915">Sodium</keyword>
<evidence type="ECO:0000256" key="12">
    <source>
        <dbReference type="ARBA" id="ARBA00023065"/>
    </source>
</evidence>
<dbReference type="Ensembl" id="ENSRNOT00000036260.7">
    <property type="protein sequence ID" value="ENSRNOP00000091519.1"/>
    <property type="gene ID" value="ENSRNOG00000022382.7"/>
</dbReference>
<keyword evidence="5" id="KW-0633">Potassium transport</keyword>
<evidence type="ECO:0000256" key="6">
    <source>
        <dbReference type="ARBA" id="ARBA00022607"/>
    </source>
</evidence>
<evidence type="ECO:0000313" key="21">
    <source>
        <dbReference type="Ensembl" id="ENSRNOP00000091519.1"/>
    </source>
</evidence>
<evidence type="ECO:0000256" key="2">
    <source>
        <dbReference type="ARBA" id="ARBA00005876"/>
    </source>
</evidence>